<evidence type="ECO:0000256" key="2">
    <source>
        <dbReference type="ARBA" id="ARBA00004496"/>
    </source>
</evidence>
<dbReference type="GO" id="GO:0005737">
    <property type="term" value="C:cytoplasm"/>
    <property type="evidence" value="ECO:0007669"/>
    <property type="project" value="UniProtKB-SubCell"/>
</dbReference>
<keyword evidence="7" id="KW-0472">Membrane</keyword>
<dbReference type="SMART" id="SM00271">
    <property type="entry name" value="DnaJ"/>
    <property type="match status" value="1"/>
</dbReference>
<dbReference type="OrthoDB" id="376357at2759"/>
<evidence type="ECO:0000259" key="8">
    <source>
        <dbReference type="PROSITE" id="PS50076"/>
    </source>
</evidence>
<dbReference type="PANTHER" id="PTHR44313:SF1">
    <property type="entry name" value="DNAJ HOMOLOG SUBFAMILY C MEMBER 17"/>
    <property type="match status" value="1"/>
</dbReference>
<keyword evidence="3" id="KW-0963">Cytoplasm</keyword>
<name>A0A4S4ML07_9APHY</name>
<dbReference type="GO" id="GO:0000390">
    <property type="term" value="P:spliceosomal complex disassembly"/>
    <property type="evidence" value="ECO:0007669"/>
    <property type="project" value="TreeGrafter"/>
</dbReference>
<dbReference type="InterPro" id="IPR036869">
    <property type="entry name" value="J_dom_sf"/>
</dbReference>
<dbReference type="PANTHER" id="PTHR44313">
    <property type="entry name" value="DNAJ HOMOLOG SUBFAMILY C MEMBER 17"/>
    <property type="match status" value="1"/>
</dbReference>
<feature type="compositionally biased region" description="Low complexity" evidence="6">
    <location>
        <begin position="547"/>
        <end position="575"/>
    </location>
</feature>
<comment type="caution">
    <text evidence="9">The sequence shown here is derived from an EMBL/GenBank/DDBJ whole genome shotgun (WGS) entry which is preliminary data.</text>
</comment>
<dbReference type="InterPro" id="IPR001623">
    <property type="entry name" value="DnaJ_domain"/>
</dbReference>
<dbReference type="InterPro" id="IPR052094">
    <property type="entry name" value="Pre-mRNA-splicing_ERAD"/>
</dbReference>
<organism evidence="9 10">
    <name type="scientific">Antrodiella citrinella</name>
    <dbReference type="NCBI Taxonomy" id="2447956"/>
    <lineage>
        <taxon>Eukaryota</taxon>
        <taxon>Fungi</taxon>
        <taxon>Dikarya</taxon>
        <taxon>Basidiomycota</taxon>
        <taxon>Agaricomycotina</taxon>
        <taxon>Agaricomycetes</taxon>
        <taxon>Polyporales</taxon>
        <taxon>Steccherinaceae</taxon>
        <taxon>Antrodiella</taxon>
    </lineage>
</organism>
<keyword evidence="10" id="KW-1185">Reference proteome</keyword>
<dbReference type="SUPFAM" id="SSF46565">
    <property type="entry name" value="Chaperone J-domain"/>
    <property type="match status" value="1"/>
</dbReference>
<dbReference type="Gene3D" id="2.60.120.260">
    <property type="entry name" value="Galactose-binding domain-like"/>
    <property type="match status" value="1"/>
</dbReference>
<protein>
    <recommendedName>
        <fullName evidence="8">J domain-containing protein</fullName>
    </recommendedName>
</protein>
<feature type="transmembrane region" description="Helical" evidence="7">
    <location>
        <begin position="134"/>
        <end position="156"/>
    </location>
</feature>
<accession>A0A4S4ML07</accession>
<dbReference type="GO" id="GO:0005681">
    <property type="term" value="C:spliceosomal complex"/>
    <property type="evidence" value="ECO:0007669"/>
    <property type="project" value="TreeGrafter"/>
</dbReference>
<evidence type="ECO:0000256" key="4">
    <source>
        <dbReference type="ARBA" id="ARBA00023186"/>
    </source>
</evidence>
<keyword evidence="7" id="KW-0812">Transmembrane</keyword>
<evidence type="ECO:0000256" key="1">
    <source>
        <dbReference type="ARBA" id="ARBA00004123"/>
    </source>
</evidence>
<keyword evidence="7" id="KW-1133">Transmembrane helix</keyword>
<dbReference type="Proteomes" id="UP000308730">
    <property type="component" value="Unassembled WGS sequence"/>
</dbReference>
<comment type="subcellular location">
    <subcellularLocation>
        <location evidence="2">Cytoplasm</location>
    </subcellularLocation>
    <subcellularLocation>
        <location evidence="1">Nucleus</location>
    </subcellularLocation>
</comment>
<evidence type="ECO:0000256" key="5">
    <source>
        <dbReference type="ARBA" id="ARBA00023242"/>
    </source>
</evidence>
<feature type="compositionally biased region" description="Polar residues" evidence="6">
    <location>
        <begin position="220"/>
        <end position="233"/>
    </location>
</feature>
<reference evidence="9 10" key="1">
    <citation type="submission" date="2019-02" db="EMBL/GenBank/DDBJ databases">
        <title>Genome sequencing of the rare red list fungi Antrodiella citrinella (Flaviporus citrinellus).</title>
        <authorList>
            <person name="Buettner E."/>
            <person name="Kellner H."/>
        </authorList>
    </citation>
    <scope>NUCLEOTIDE SEQUENCE [LARGE SCALE GENOMIC DNA]</scope>
    <source>
        <strain evidence="9 10">DSM 108506</strain>
    </source>
</reference>
<keyword evidence="4" id="KW-0143">Chaperone</keyword>
<dbReference type="EMBL" id="SGPM01000337">
    <property type="protein sequence ID" value="THH26534.1"/>
    <property type="molecule type" value="Genomic_DNA"/>
</dbReference>
<sequence length="627" mass="69513">MPPGGVAFMGTWHESTYTFGGPTFNATFQFQGSAIEVYCILAPLDPPVATDTYMTFFIDDESVGNLIISPAQVGQYTQTLVYTNTSLSADIEHTFVLQNGSPEATSNGTLAIFDKLIYWHDDGSSPKKHTHTPIIVGVVIAVVVVLALLIVGIYWWRRRWLSPADSDSVDVAAEPFTASTPSTAVDRWTAMSSKYNFAAASFRRHPVRTMSSGSAGPDQTLATTVPRSLSTPMPSVDVPTEPPDSPPPYRRHASVRKPSDSCFSAVISFKMSKPEEDVNPYELLDVTMASTEQEIKTAYRQRSLKVHPDRNRGNPDAARKFHELNQAYELLLDPLRRIALDAKVRLKEATKARFAKFDNKRKDLINDLDERERAFKKAKLDQEGKQKEVWRENEKIMEEGRLMRERRAQELLAREQEAEKKTEERSELDPPSIGTLDTTVRLKYTLCAYPALTTPESVSALLSSFGAVDTGDILVSLKPAPPKKPKRGIALVPFKQIGDAFAVVCASGREERRLKDIEVSWAEGKEPDLIAWLKKLGKLGSGGQEKNTASAEATSETTPSNTPAESSGTPFSSFPSTFPDISESAFALPNTSVPGLDFETLTLMRMRQAERERIEREIREQEADEGS</sequence>
<dbReference type="Pfam" id="PF00226">
    <property type="entry name" value="DnaJ"/>
    <property type="match status" value="1"/>
</dbReference>
<dbReference type="AlphaFoldDB" id="A0A4S4ML07"/>
<evidence type="ECO:0000313" key="10">
    <source>
        <dbReference type="Proteomes" id="UP000308730"/>
    </source>
</evidence>
<dbReference type="PRINTS" id="PR00625">
    <property type="entry name" value="JDOMAIN"/>
</dbReference>
<dbReference type="CDD" id="cd06257">
    <property type="entry name" value="DnaJ"/>
    <property type="match status" value="1"/>
</dbReference>
<evidence type="ECO:0000256" key="6">
    <source>
        <dbReference type="SAM" id="MobiDB-lite"/>
    </source>
</evidence>
<keyword evidence="5" id="KW-0539">Nucleus</keyword>
<feature type="region of interest" description="Disordered" evidence="6">
    <location>
        <begin position="543"/>
        <end position="575"/>
    </location>
</feature>
<proteinExistence type="predicted"/>
<feature type="domain" description="J" evidence="8">
    <location>
        <begin position="279"/>
        <end position="344"/>
    </location>
</feature>
<feature type="region of interest" description="Disordered" evidence="6">
    <location>
        <begin position="208"/>
        <end position="256"/>
    </location>
</feature>
<feature type="region of interest" description="Disordered" evidence="6">
    <location>
        <begin position="413"/>
        <end position="432"/>
    </location>
</feature>
<gene>
    <name evidence="9" type="ORF">EUX98_g7652</name>
</gene>
<evidence type="ECO:0000313" key="9">
    <source>
        <dbReference type="EMBL" id="THH26534.1"/>
    </source>
</evidence>
<feature type="compositionally biased region" description="Basic and acidic residues" evidence="6">
    <location>
        <begin position="413"/>
        <end position="428"/>
    </location>
</feature>
<evidence type="ECO:0000256" key="7">
    <source>
        <dbReference type="SAM" id="Phobius"/>
    </source>
</evidence>
<evidence type="ECO:0000256" key="3">
    <source>
        <dbReference type="ARBA" id="ARBA00022490"/>
    </source>
</evidence>
<dbReference type="Gene3D" id="1.10.287.110">
    <property type="entry name" value="DnaJ domain"/>
    <property type="match status" value="1"/>
</dbReference>
<dbReference type="PROSITE" id="PS50076">
    <property type="entry name" value="DNAJ_2"/>
    <property type="match status" value="1"/>
</dbReference>